<evidence type="ECO:0000313" key="2">
    <source>
        <dbReference type="EMBL" id="SFT82193.1"/>
    </source>
</evidence>
<keyword evidence="1" id="KW-0812">Transmembrane</keyword>
<organism evidence="2 3">
    <name type="scientific">Pseudovibrio denitrificans</name>
    <dbReference type="NCBI Taxonomy" id="258256"/>
    <lineage>
        <taxon>Bacteria</taxon>
        <taxon>Pseudomonadati</taxon>
        <taxon>Pseudomonadota</taxon>
        <taxon>Alphaproteobacteria</taxon>
        <taxon>Hyphomicrobiales</taxon>
        <taxon>Stappiaceae</taxon>
        <taxon>Pseudovibrio</taxon>
    </lineage>
</organism>
<accession>A0A1I7B4P6</accession>
<keyword evidence="3" id="KW-1185">Reference proteome</keyword>
<sequence>MTKKTNLILLKVSFAFTMVWLLAFSINESKTVFGILTALGLAGFATLFFSIFSYLLSASYIHITSRDKYIVERTKSYPLANMLWTDIDDYLPPDRKRG</sequence>
<dbReference type="EMBL" id="FPBD01000003">
    <property type="protein sequence ID" value="SFT82193.1"/>
    <property type="molecule type" value="Genomic_DNA"/>
</dbReference>
<name>A0A1I7B4P6_9HYPH</name>
<feature type="transmembrane region" description="Helical" evidence="1">
    <location>
        <begin position="7"/>
        <end position="26"/>
    </location>
</feature>
<reference evidence="3" key="1">
    <citation type="submission" date="2016-10" db="EMBL/GenBank/DDBJ databases">
        <authorList>
            <person name="Varghese N."/>
            <person name="Submissions S."/>
        </authorList>
    </citation>
    <scope>NUCLEOTIDE SEQUENCE [LARGE SCALE GENOMIC DNA]</scope>
    <source>
        <strain evidence="3">DSM 17465</strain>
    </source>
</reference>
<protein>
    <submittedName>
        <fullName evidence="2">Uncharacterized protein</fullName>
    </submittedName>
</protein>
<dbReference type="AlphaFoldDB" id="A0A1I7B4P6"/>
<dbReference type="Proteomes" id="UP000183371">
    <property type="component" value="Unassembled WGS sequence"/>
</dbReference>
<keyword evidence="1" id="KW-1133">Transmembrane helix</keyword>
<gene>
    <name evidence="2" type="ORF">SAMN05444141_103634</name>
</gene>
<evidence type="ECO:0000256" key="1">
    <source>
        <dbReference type="SAM" id="Phobius"/>
    </source>
</evidence>
<proteinExistence type="predicted"/>
<evidence type="ECO:0000313" key="3">
    <source>
        <dbReference type="Proteomes" id="UP000183371"/>
    </source>
</evidence>
<feature type="transmembrane region" description="Helical" evidence="1">
    <location>
        <begin position="32"/>
        <end position="56"/>
    </location>
</feature>
<keyword evidence="1" id="KW-0472">Membrane</keyword>